<dbReference type="EMBL" id="FOPZ01000002">
    <property type="protein sequence ID" value="SFH38969.1"/>
    <property type="molecule type" value="Genomic_DNA"/>
</dbReference>
<accession>A0A1I2ZN78</accession>
<protein>
    <recommendedName>
        <fullName evidence="4">BNR repeat-like domain-containing protein</fullName>
    </recommendedName>
</protein>
<proteinExistence type="predicted"/>
<organism evidence="2 3">
    <name type="scientific">Halorubrum aquaticum</name>
    <dbReference type="NCBI Taxonomy" id="387340"/>
    <lineage>
        <taxon>Archaea</taxon>
        <taxon>Methanobacteriati</taxon>
        <taxon>Methanobacteriota</taxon>
        <taxon>Stenosarchaea group</taxon>
        <taxon>Halobacteria</taxon>
        <taxon>Halobacteriales</taxon>
        <taxon>Haloferacaceae</taxon>
        <taxon>Halorubrum</taxon>
    </lineage>
</organism>
<dbReference type="OrthoDB" id="197823at2157"/>
<feature type="region of interest" description="Disordered" evidence="1">
    <location>
        <begin position="348"/>
        <end position="381"/>
    </location>
</feature>
<evidence type="ECO:0000313" key="2">
    <source>
        <dbReference type="EMBL" id="SFH38969.1"/>
    </source>
</evidence>
<name>A0A1I2ZN78_9EURY</name>
<reference evidence="2 3" key="1">
    <citation type="submission" date="2016-10" db="EMBL/GenBank/DDBJ databases">
        <authorList>
            <person name="Varghese N."/>
            <person name="Submissions S."/>
        </authorList>
    </citation>
    <scope>NUCLEOTIDE SEQUENCE [LARGE SCALE GENOMIC DNA]</scope>
    <source>
        <strain evidence="2 3">CGMCC 1.6377</strain>
    </source>
</reference>
<feature type="compositionally biased region" description="Polar residues" evidence="1">
    <location>
        <begin position="371"/>
        <end position="381"/>
    </location>
</feature>
<dbReference type="SUPFAM" id="SSF50939">
    <property type="entry name" value="Sialidases"/>
    <property type="match status" value="1"/>
</dbReference>
<dbReference type="InterPro" id="IPR036278">
    <property type="entry name" value="Sialidase_sf"/>
</dbReference>
<dbReference type="AlphaFoldDB" id="A0A1I2ZN78"/>
<dbReference type="RefSeq" id="WP_149783426.1">
    <property type="nucleotide sequence ID" value="NZ_BAAADP010000005.1"/>
</dbReference>
<keyword evidence="3" id="KW-1185">Reference proteome</keyword>
<evidence type="ECO:0000313" key="3">
    <source>
        <dbReference type="Proteomes" id="UP000323537"/>
    </source>
</evidence>
<feature type="compositionally biased region" description="Basic and acidic residues" evidence="1">
    <location>
        <begin position="353"/>
        <end position="366"/>
    </location>
</feature>
<gene>
    <name evidence="2" type="ORF">SAMN04488066_102280</name>
</gene>
<evidence type="ECO:0008006" key="4">
    <source>
        <dbReference type="Google" id="ProtNLM"/>
    </source>
</evidence>
<sequence length="381" mass="40981">MTGLKLGGVADGIVHATRGLSTGTWSRARGFERHGSLPASDVVARLSDAPAVGPVLDRVIGSITTTNLWPIGDDRLLATVGNEVFRSTDRGRSWRLVHRLPESSGPMGVLPTAVCRHDGRVYLAEYPLDGEAAKVLVSEDGRRWSTFVRRSDVRHFHGVFHDPYSDSLWGTTGDTDDESAIGRFVDGEFRAVGTGSQTWRAVELAFTPDSILWGMDCAYAPRIEVLRLPRDEIPPADETPANPPVPEVVGTVDAPVFYAKTVRGDGTTWVVISTASTTGPDSTGPETAGTGGQPVRVVAASRRSGYERWYQLVAVDRAVTLGRVTPRIPTANAYAFLGTTPDGTLLINPYNTRRNDGDVLARRPESFTEAPRSSTGAGDVA</sequence>
<evidence type="ECO:0000256" key="1">
    <source>
        <dbReference type="SAM" id="MobiDB-lite"/>
    </source>
</evidence>
<dbReference type="Proteomes" id="UP000323537">
    <property type="component" value="Unassembled WGS sequence"/>
</dbReference>